<dbReference type="EMBL" id="BTSX01000047">
    <property type="protein sequence ID" value="GMT08255.1"/>
    <property type="molecule type" value="Genomic_DNA"/>
</dbReference>
<feature type="signal peptide" evidence="3">
    <location>
        <begin position="1"/>
        <end position="18"/>
    </location>
</feature>
<gene>
    <name evidence="5" type="ORF">PENTCL1PPCAC_30429</name>
    <name evidence="4" type="ORF">PENTCL1PPCAC_8194</name>
</gene>
<keyword evidence="1" id="KW-0722">Serine protease inhibitor</keyword>
<dbReference type="InterPro" id="IPR036084">
    <property type="entry name" value="Ser_inhib-like_sf"/>
</dbReference>
<feature type="non-terminal residue" evidence="4">
    <location>
        <position position="168"/>
    </location>
</feature>
<protein>
    <submittedName>
        <fullName evidence="4">Uncharacterized protein</fullName>
    </submittedName>
</protein>
<evidence type="ECO:0000313" key="6">
    <source>
        <dbReference type="Proteomes" id="UP001432027"/>
    </source>
</evidence>
<proteinExistence type="predicted"/>
<dbReference type="GO" id="GO:0004867">
    <property type="term" value="F:serine-type endopeptidase inhibitor activity"/>
    <property type="evidence" value="ECO:0007669"/>
    <property type="project" value="UniProtKB-KW"/>
</dbReference>
<dbReference type="CDD" id="cd19941">
    <property type="entry name" value="TIL"/>
    <property type="match status" value="1"/>
</dbReference>
<dbReference type="AlphaFoldDB" id="A0AAV5T0F2"/>
<organism evidence="4 6">
    <name type="scientific">Pristionchus entomophagus</name>
    <dbReference type="NCBI Taxonomy" id="358040"/>
    <lineage>
        <taxon>Eukaryota</taxon>
        <taxon>Metazoa</taxon>
        <taxon>Ecdysozoa</taxon>
        <taxon>Nematoda</taxon>
        <taxon>Chromadorea</taxon>
        <taxon>Rhabditida</taxon>
        <taxon>Rhabditina</taxon>
        <taxon>Diplogasteromorpha</taxon>
        <taxon>Diplogasteroidea</taxon>
        <taxon>Neodiplogasteridae</taxon>
        <taxon>Pristionchus</taxon>
    </lineage>
</organism>
<dbReference type="SUPFAM" id="SSF57567">
    <property type="entry name" value="Serine protease inhibitors"/>
    <property type="match status" value="1"/>
</dbReference>
<evidence type="ECO:0000256" key="3">
    <source>
        <dbReference type="SAM" id="SignalP"/>
    </source>
</evidence>
<comment type="caution">
    <text evidence="4">The sequence shown here is derived from an EMBL/GenBank/DDBJ whole genome shotgun (WGS) entry which is preliminary data.</text>
</comment>
<dbReference type="Gene3D" id="2.10.25.10">
    <property type="entry name" value="Laminin"/>
    <property type="match status" value="1"/>
</dbReference>
<keyword evidence="1" id="KW-0646">Protease inhibitor</keyword>
<dbReference type="Proteomes" id="UP001432027">
    <property type="component" value="Unassembled WGS sequence"/>
</dbReference>
<keyword evidence="3" id="KW-0732">Signal</keyword>
<sequence length="168" mass="18709">MHATALILCTSSLLLVSADYSQEDCQLNEIFVKCGQCEGTCANPRPVCESKCRGERCECIATRGFVRSKHGHCIRCKDCPGPSIYSEARSVLSRDSAHMQFIPASRVTTPKPIIAPPSMGYPVPQYADAYPVYRRPGFFQSNGGPQFFPTYYTPNQNAYPLYSVDNFF</sequence>
<keyword evidence="2" id="KW-1015">Disulfide bond</keyword>
<evidence type="ECO:0000256" key="1">
    <source>
        <dbReference type="ARBA" id="ARBA00022900"/>
    </source>
</evidence>
<evidence type="ECO:0000313" key="5">
    <source>
        <dbReference type="EMBL" id="GMT08255.1"/>
    </source>
</evidence>
<feature type="chain" id="PRO_5044714693" evidence="3">
    <location>
        <begin position="19"/>
        <end position="168"/>
    </location>
</feature>
<evidence type="ECO:0000313" key="4">
    <source>
        <dbReference type="EMBL" id="GMS86019.1"/>
    </source>
</evidence>
<dbReference type="InterPro" id="IPR051368">
    <property type="entry name" value="SerProtInhib-TIL_Domain"/>
</dbReference>
<name>A0AAV5T0F2_9BILA</name>
<evidence type="ECO:0000256" key="2">
    <source>
        <dbReference type="ARBA" id="ARBA00023157"/>
    </source>
</evidence>
<reference evidence="4" key="1">
    <citation type="submission" date="2023-10" db="EMBL/GenBank/DDBJ databases">
        <title>Genome assembly of Pristionchus species.</title>
        <authorList>
            <person name="Yoshida K."/>
            <person name="Sommer R.J."/>
        </authorList>
    </citation>
    <scope>NUCLEOTIDE SEQUENCE</scope>
    <source>
        <strain evidence="4">RS0144</strain>
    </source>
</reference>
<dbReference type="PANTHER" id="PTHR23259:SF70">
    <property type="entry name" value="ACCESSORY GLAND PROTEIN ACP62F-RELATED"/>
    <property type="match status" value="1"/>
</dbReference>
<accession>A0AAV5T0F2</accession>
<dbReference type="EMBL" id="BTSX01000002">
    <property type="protein sequence ID" value="GMS86019.1"/>
    <property type="molecule type" value="Genomic_DNA"/>
</dbReference>
<keyword evidence="6" id="KW-1185">Reference proteome</keyword>
<dbReference type="PANTHER" id="PTHR23259">
    <property type="entry name" value="RIDDLE"/>
    <property type="match status" value="1"/>
</dbReference>